<dbReference type="SFLD" id="SFLDG01280">
    <property type="entry name" value="HydE/PylB-like"/>
    <property type="match status" value="1"/>
</dbReference>
<keyword evidence="5 7" id="KW-0411">Iron-sulfur</keyword>
<evidence type="ECO:0000256" key="4">
    <source>
        <dbReference type="ARBA" id="ARBA00023004"/>
    </source>
</evidence>
<evidence type="ECO:0000256" key="7">
    <source>
        <dbReference type="PIRSR" id="PIRSR004762-1"/>
    </source>
</evidence>
<feature type="binding site" evidence="8">
    <location>
        <position position="155"/>
    </location>
    <ligand>
        <name>(3R)-3-methyl-D-ornithine</name>
        <dbReference type="ChEBI" id="CHEBI:64642"/>
    </ligand>
</feature>
<dbReference type="InterPro" id="IPR013785">
    <property type="entry name" value="Aldolase_TIM"/>
</dbReference>
<dbReference type="PIRSF" id="PIRSF004762">
    <property type="entry name" value="CHP00423"/>
    <property type="match status" value="1"/>
</dbReference>
<dbReference type="PANTHER" id="PTHR43726">
    <property type="entry name" value="3-METHYLORNITHINE SYNTHASE"/>
    <property type="match status" value="1"/>
</dbReference>
<reference evidence="10" key="1">
    <citation type="journal article" date="2021" name="PeerJ">
        <title>Extensive microbial diversity within the chicken gut microbiome revealed by metagenomics and culture.</title>
        <authorList>
            <person name="Gilroy R."/>
            <person name="Ravi A."/>
            <person name="Getino M."/>
            <person name="Pursley I."/>
            <person name="Horton D.L."/>
            <person name="Alikhan N.F."/>
            <person name="Baker D."/>
            <person name="Gharbi K."/>
            <person name="Hall N."/>
            <person name="Watson M."/>
            <person name="Adriaenssens E.M."/>
            <person name="Foster-Nyarko E."/>
            <person name="Jarju S."/>
            <person name="Secka A."/>
            <person name="Antonio M."/>
            <person name="Oren A."/>
            <person name="Chaudhuri R.R."/>
            <person name="La Ragione R."/>
            <person name="Hildebrand F."/>
            <person name="Pallen M.J."/>
        </authorList>
    </citation>
    <scope>NUCLEOTIDE SEQUENCE</scope>
    <source>
        <strain evidence="10">ChiGjej1B1-13045</strain>
    </source>
</reference>
<gene>
    <name evidence="10" type="primary">hydE</name>
    <name evidence="10" type="ORF">H9817_07755</name>
</gene>
<name>A0A9D2DBD3_9FIRM</name>
<feature type="binding site" evidence="7">
    <location>
        <position position="84"/>
    </location>
    <ligand>
        <name>[4Fe-4S] cluster</name>
        <dbReference type="ChEBI" id="CHEBI:49883"/>
        <note>4Fe-4S-S-AdoMet</note>
    </ligand>
</feature>
<dbReference type="InterPro" id="IPR058240">
    <property type="entry name" value="rSAM_sf"/>
</dbReference>
<evidence type="ECO:0000256" key="5">
    <source>
        <dbReference type="ARBA" id="ARBA00023014"/>
    </source>
</evidence>
<dbReference type="Proteomes" id="UP000824017">
    <property type="component" value="Unassembled WGS sequence"/>
</dbReference>
<evidence type="ECO:0000256" key="6">
    <source>
        <dbReference type="ARBA" id="ARBA00034078"/>
    </source>
</evidence>
<comment type="cofactor">
    <cofactor evidence="6">
        <name>[2Fe-2S] cluster</name>
        <dbReference type="ChEBI" id="CHEBI:190135"/>
    </cofactor>
</comment>
<dbReference type="SMART" id="SM00876">
    <property type="entry name" value="BATS"/>
    <property type="match status" value="1"/>
</dbReference>
<protein>
    <submittedName>
        <fullName evidence="10">[FeFe] hydrogenase H-cluster radical SAM maturase HydE</fullName>
    </submittedName>
</protein>
<dbReference type="AlphaFoldDB" id="A0A9D2DBD3"/>
<dbReference type="SFLD" id="SFLDS00029">
    <property type="entry name" value="Radical_SAM"/>
    <property type="match status" value="1"/>
</dbReference>
<dbReference type="GO" id="GO:0044272">
    <property type="term" value="P:sulfur compound biosynthetic process"/>
    <property type="evidence" value="ECO:0007669"/>
    <property type="project" value="UniProtKB-ARBA"/>
</dbReference>
<dbReference type="SMART" id="SM00729">
    <property type="entry name" value="Elp3"/>
    <property type="match status" value="1"/>
</dbReference>
<organism evidence="10 11">
    <name type="scientific">Candidatus Mediterraneibacter stercorigallinarum</name>
    <dbReference type="NCBI Taxonomy" id="2838686"/>
    <lineage>
        <taxon>Bacteria</taxon>
        <taxon>Bacillati</taxon>
        <taxon>Bacillota</taxon>
        <taxon>Clostridia</taxon>
        <taxon>Lachnospirales</taxon>
        <taxon>Lachnospiraceae</taxon>
        <taxon>Mediterraneibacter</taxon>
    </lineage>
</organism>
<keyword evidence="2 7" id="KW-0949">S-adenosyl-L-methionine</keyword>
<evidence type="ECO:0000313" key="10">
    <source>
        <dbReference type="EMBL" id="HIZ13803.1"/>
    </source>
</evidence>
<sequence length="364" mass="40963">METANLTANTNAPADAGRIKALIDKLEQDRSLTRSEWTDLIRGRSPETAGYLFDRARKIRIRHYGHDVYIRGLIEFTNYCRNNCYYCGIRKSNPNAERYRLSKEEILDCCAHGYELGFRTFVLQGGEDGWYTDERLADIVASIRSRWPDCAITLSVGERSRESYRILREAGADRYLLRHETYDSSHYQRLHPPALSAAHRQECLWDLKELGYQVGTGFMVGSPFQTSENLADDMLFLTELNPQMVGIGPFIPHHDTPFADQPAGTLELTLFMLGLIRLLLPKVLLPATTALGTIAPDGREQGILAGANVVMPNLSPAQVREKYLLYDNKLCTGSEAAESLKDLEERMAAIGYHVTVSRGDSLNI</sequence>
<dbReference type="InterPro" id="IPR034422">
    <property type="entry name" value="HydE/PylB-like"/>
</dbReference>
<dbReference type="PANTHER" id="PTHR43726:SF1">
    <property type="entry name" value="BIOTIN SYNTHASE"/>
    <property type="match status" value="1"/>
</dbReference>
<dbReference type="PROSITE" id="PS51918">
    <property type="entry name" value="RADICAL_SAM"/>
    <property type="match status" value="1"/>
</dbReference>
<keyword evidence="3" id="KW-0479">Metal-binding</keyword>
<dbReference type="Pfam" id="PF04055">
    <property type="entry name" value="Radical_SAM"/>
    <property type="match status" value="1"/>
</dbReference>
<dbReference type="GO" id="GO:0051539">
    <property type="term" value="F:4 iron, 4 sulfur cluster binding"/>
    <property type="evidence" value="ECO:0007669"/>
    <property type="project" value="UniProtKB-KW"/>
</dbReference>
<dbReference type="InterPro" id="IPR007197">
    <property type="entry name" value="rSAM"/>
</dbReference>
<feature type="binding site" evidence="8">
    <location>
        <position position="200"/>
    </location>
    <ligand>
        <name>S-adenosyl-L-methionine</name>
        <dbReference type="ChEBI" id="CHEBI:59789"/>
    </ligand>
</feature>
<evidence type="ECO:0000256" key="3">
    <source>
        <dbReference type="ARBA" id="ARBA00022723"/>
    </source>
</evidence>
<dbReference type="GO" id="GO:0046872">
    <property type="term" value="F:metal ion binding"/>
    <property type="evidence" value="ECO:0007669"/>
    <property type="project" value="UniProtKB-KW"/>
</dbReference>
<feature type="binding site" evidence="7">
    <location>
        <position position="87"/>
    </location>
    <ligand>
        <name>[4Fe-4S] cluster</name>
        <dbReference type="ChEBI" id="CHEBI:49883"/>
        <note>4Fe-4S-S-AdoMet</note>
    </ligand>
</feature>
<evidence type="ECO:0000259" key="9">
    <source>
        <dbReference type="PROSITE" id="PS51918"/>
    </source>
</evidence>
<dbReference type="SFLD" id="SFLDF00348">
    <property type="entry name" value="FeFe_hydrogenase_maturase_(Hyd"/>
    <property type="match status" value="1"/>
</dbReference>
<dbReference type="InterPro" id="IPR024021">
    <property type="entry name" value="FeFe-hyd_HydE_rSAM"/>
</dbReference>
<feature type="domain" description="Radical SAM core" evidence="9">
    <location>
        <begin position="66"/>
        <end position="288"/>
    </location>
</feature>
<dbReference type="SFLD" id="SFLDG01060">
    <property type="entry name" value="BATS_domain_containing"/>
    <property type="match status" value="1"/>
</dbReference>
<dbReference type="SUPFAM" id="SSF102114">
    <property type="entry name" value="Radical SAM enzymes"/>
    <property type="match status" value="1"/>
</dbReference>
<dbReference type="InterPro" id="IPR006638">
    <property type="entry name" value="Elp3/MiaA/NifB-like_rSAM"/>
</dbReference>
<dbReference type="NCBIfam" id="TIGR03956">
    <property type="entry name" value="rSAM_HydE"/>
    <property type="match status" value="1"/>
</dbReference>
<feature type="binding site" evidence="8">
    <location>
        <position position="180"/>
    </location>
    <ligand>
        <name>S-adenosyl-L-methionine</name>
        <dbReference type="ChEBI" id="CHEBI:59789"/>
    </ligand>
</feature>
<reference evidence="10" key="2">
    <citation type="submission" date="2021-04" db="EMBL/GenBank/DDBJ databases">
        <authorList>
            <person name="Gilroy R."/>
        </authorList>
    </citation>
    <scope>NUCLEOTIDE SEQUENCE</scope>
    <source>
        <strain evidence="10">ChiGjej1B1-13045</strain>
    </source>
</reference>
<dbReference type="EMBL" id="DXCD01000204">
    <property type="protein sequence ID" value="HIZ13803.1"/>
    <property type="molecule type" value="Genomic_DNA"/>
</dbReference>
<evidence type="ECO:0000256" key="1">
    <source>
        <dbReference type="ARBA" id="ARBA00022485"/>
    </source>
</evidence>
<feature type="binding site" evidence="7">
    <location>
        <position position="80"/>
    </location>
    <ligand>
        <name>[4Fe-4S] cluster</name>
        <dbReference type="ChEBI" id="CHEBI:49883"/>
        <note>4Fe-4S-S-AdoMet</note>
    </ligand>
</feature>
<dbReference type="GO" id="GO:0016740">
    <property type="term" value="F:transferase activity"/>
    <property type="evidence" value="ECO:0007669"/>
    <property type="project" value="TreeGrafter"/>
</dbReference>
<accession>A0A9D2DBD3</accession>
<dbReference type="InterPro" id="IPR010722">
    <property type="entry name" value="BATS_dom"/>
</dbReference>
<comment type="caution">
    <text evidence="10">The sequence shown here is derived from an EMBL/GenBank/DDBJ whole genome shotgun (WGS) entry which is preliminary data.</text>
</comment>
<keyword evidence="4 7" id="KW-0408">Iron</keyword>
<keyword evidence="1 7" id="KW-0004">4Fe-4S</keyword>
<dbReference type="CDD" id="cd01335">
    <property type="entry name" value="Radical_SAM"/>
    <property type="match status" value="1"/>
</dbReference>
<dbReference type="GO" id="GO:0042364">
    <property type="term" value="P:water-soluble vitamin biosynthetic process"/>
    <property type="evidence" value="ECO:0007669"/>
    <property type="project" value="UniProtKB-ARBA"/>
</dbReference>
<evidence type="ECO:0000256" key="8">
    <source>
        <dbReference type="PIRSR" id="PIRSR004762-2"/>
    </source>
</evidence>
<dbReference type="Gene3D" id="3.20.20.70">
    <property type="entry name" value="Aldolase class I"/>
    <property type="match status" value="1"/>
</dbReference>
<evidence type="ECO:0000313" key="11">
    <source>
        <dbReference type="Proteomes" id="UP000824017"/>
    </source>
</evidence>
<comment type="cofactor">
    <cofactor evidence="7">
        <name>[4Fe-4S] cluster</name>
        <dbReference type="ChEBI" id="CHEBI:49883"/>
    </cofactor>
    <text evidence="7">Binds 1 [4Fe-4S] cluster. The cluster is coordinated with 3 cysteines and an exchangeable S-adenosyl-L-methionine.</text>
</comment>
<evidence type="ECO:0000256" key="2">
    <source>
        <dbReference type="ARBA" id="ARBA00022691"/>
    </source>
</evidence>
<proteinExistence type="predicted"/>